<keyword evidence="3" id="KW-1185">Reference proteome</keyword>
<name>A0A225E1N2_9BACT</name>
<dbReference type="InterPro" id="IPR036737">
    <property type="entry name" value="OmpA-like_sf"/>
</dbReference>
<dbReference type="Proteomes" id="UP000214646">
    <property type="component" value="Unassembled WGS sequence"/>
</dbReference>
<dbReference type="PANTHER" id="PTHR33371">
    <property type="entry name" value="INTERMEMBRANE PHOSPHOLIPID TRANSPORT SYSTEM BINDING PROTEIN MLAD-RELATED"/>
    <property type="match status" value="1"/>
</dbReference>
<accession>A0A225E1N2</accession>
<dbReference type="InterPro" id="IPR003399">
    <property type="entry name" value="Mce/MlaD"/>
</dbReference>
<comment type="caution">
    <text evidence="2">The sequence shown here is derived from an EMBL/GenBank/DDBJ whole genome shotgun (WGS) entry which is preliminary data.</text>
</comment>
<dbReference type="EMBL" id="NIDE01000004">
    <property type="protein sequence ID" value="OWK43946.1"/>
    <property type="molecule type" value="Genomic_DNA"/>
</dbReference>
<reference evidence="3" key="1">
    <citation type="submission" date="2017-06" db="EMBL/GenBank/DDBJ databases">
        <title>Genome analysis of Fimbriiglobus ruber SP5, the first member of the order Planctomycetales with confirmed chitinolytic capability.</title>
        <authorList>
            <person name="Ravin N.V."/>
            <person name="Rakitin A.L."/>
            <person name="Ivanova A.A."/>
            <person name="Beletsky A.V."/>
            <person name="Kulichevskaya I.S."/>
            <person name="Mardanov A.V."/>
            <person name="Dedysh S.N."/>
        </authorList>
    </citation>
    <scope>NUCLEOTIDE SEQUENCE [LARGE SCALE GENOMIC DNA]</scope>
    <source>
        <strain evidence="3">SP5</strain>
    </source>
</reference>
<evidence type="ECO:0000313" key="3">
    <source>
        <dbReference type="Proteomes" id="UP000214646"/>
    </source>
</evidence>
<dbReference type="Gene3D" id="3.30.1330.60">
    <property type="entry name" value="OmpA-like domain"/>
    <property type="match status" value="1"/>
</dbReference>
<sequence length="381" mass="40205">MQAAALGVVVLIALAAGGVGLARVAARQGLWADTVEVTVGFPEVHDVSPGTPVRIRGVDAGQVVAIEYPDHDGDGANVTLRLRVEGKYAGRLYADAAAQIHSTGLLGAKVIAVTPGTPAAGPLQDGRLRATEAPDLAQAAAKLGAAAGKIGDVADEAKQFVKDVRGGNGTLGRLVKDDDLYQDIKGLTTDARQMVRRGDQALGKVDGKVQDVQRFVDDGRETLRSVRQGTDAIQRMPIIRGYVEDATAALVRPSCRREAVTYSTADIFEPGTAILTDAGRDHLAFVVNWLKGVQNDKAELAVAAVCDPNDPSQTAASAAELTRKQSEAVTEYLKARGVYKIGWWSRRKVATVGLGFGPSPVVEKQPVPPSYVQVVLFTPQS</sequence>
<dbReference type="AlphaFoldDB" id="A0A225E1N2"/>
<organism evidence="2 3">
    <name type="scientific">Fimbriiglobus ruber</name>
    <dbReference type="NCBI Taxonomy" id="1908690"/>
    <lineage>
        <taxon>Bacteria</taxon>
        <taxon>Pseudomonadati</taxon>
        <taxon>Planctomycetota</taxon>
        <taxon>Planctomycetia</taxon>
        <taxon>Gemmatales</taxon>
        <taxon>Gemmataceae</taxon>
        <taxon>Fimbriiglobus</taxon>
    </lineage>
</organism>
<dbReference type="InterPro" id="IPR052336">
    <property type="entry name" value="MlaD_Phospholipid_Transporter"/>
</dbReference>
<proteinExistence type="predicted"/>
<dbReference type="SUPFAM" id="SSF103088">
    <property type="entry name" value="OmpA-like"/>
    <property type="match status" value="1"/>
</dbReference>
<evidence type="ECO:0000259" key="1">
    <source>
        <dbReference type="Pfam" id="PF02470"/>
    </source>
</evidence>
<evidence type="ECO:0000313" key="2">
    <source>
        <dbReference type="EMBL" id="OWK43946.1"/>
    </source>
</evidence>
<dbReference type="PANTHER" id="PTHR33371:SF4">
    <property type="entry name" value="INTERMEMBRANE PHOSPHOLIPID TRANSPORT SYSTEM BINDING PROTEIN MLAD"/>
    <property type="match status" value="1"/>
</dbReference>
<feature type="domain" description="Mce/MlaD" evidence="1">
    <location>
        <begin position="34"/>
        <end position="116"/>
    </location>
</feature>
<dbReference type="Pfam" id="PF02470">
    <property type="entry name" value="MlaD"/>
    <property type="match status" value="1"/>
</dbReference>
<protein>
    <submittedName>
        <fullName evidence="2">ABC-type transport system, periplasmic component</fullName>
    </submittedName>
</protein>
<gene>
    <name evidence="2" type="ORF">FRUB_03545</name>
</gene>